<accession>A0ABQ9I5W7</accession>
<reference evidence="2 3" key="1">
    <citation type="submission" date="2023-02" db="EMBL/GenBank/DDBJ databases">
        <title>LHISI_Scaffold_Assembly.</title>
        <authorList>
            <person name="Stuart O.P."/>
            <person name="Cleave R."/>
            <person name="Magrath M.J.L."/>
            <person name="Mikheyev A.S."/>
        </authorList>
    </citation>
    <scope>NUCLEOTIDE SEQUENCE [LARGE SCALE GENOMIC DNA]</scope>
    <source>
        <strain evidence="2">Daus_M_001</strain>
        <tissue evidence="2">Leg muscle</tissue>
    </source>
</reference>
<name>A0ABQ9I5W7_9NEOP</name>
<evidence type="ECO:0000313" key="3">
    <source>
        <dbReference type="Proteomes" id="UP001159363"/>
    </source>
</evidence>
<evidence type="ECO:0000256" key="1">
    <source>
        <dbReference type="SAM" id="MobiDB-lite"/>
    </source>
</evidence>
<gene>
    <name evidence="2" type="ORF">PR048_004167</name>
</gene>
<organism evidence="2 3">
    <name type="scientific">Dryococelus australis</name>
    <dbReference type="NCBI Taxonomy" id="614101"/>
    <lineage>
        <taxon>Eukaryota</taxon>
        <taxon>Metazoa</taxon>
        <taxon>Ecdysozoa</taxon>
        <taxon>Arthropoda</taxon>
        <taxon>Hexapoda</taxon>
        <taxon>Insecta</taxon>
        <taxon>Pterygota</taxon>
        <taxon>Neoptera</taxon>
        <taxon>Polyneoptera</taxon>
        <taxon>Phasmatodea</taxon>
        <taxon>Verophasmatodea</taxon>
        <taxon>Anareolatae</taxon>
        <taxon>Phasmatidae</taxon>
        <taxon>Eurycanthinae</taxon>
        <taxon>Dryococelus</taxon>
    </lineage>
</organism>
<sequence>MSLFGGFSRGSSVSPTLSFRRCPVLTSITLFGSQYLCVKSRPNLFTHSLAAVFSTISDTLMQIEVTMEQRRNARAGDMGDNRENPSASCIGRHDPHMRKSGSNAAGNRTRFALEIPPPLLFQVPWQISYGDTILDDIKHIPFSRLMTGALKKVGISGRTVEAVARKDEKMFQCLKKTYLTLVEERPSTSIRAVVHQFHPCHSSARAVGCVPVVLGVRITQAVIGRVTPRGDMRLQYSSCVYNYLDQHFRRRWIGRGDACRLSCSPPSPPPSQTPHHLMWSRIKNRVYETPFYTTDYFASRIKAACETTRTNTALFQSVRLSSNHDAVVPHTRNNVACAGGAEGWPGGLRLGTGGRRTGAPPWAGRDRIWQRGRPQAWHTCP</sequence>
<feature type="region of interest" description="Disordered" evidence="1">
    <location>
        <begin position="75"/>
        <end position="103"/>
    </location>
</feature>
<evidence type="ECO:0000313" key="2">
    <source>
        <dbReference type="EMBL" id="KAJ8891639.1"/>
    </source>
</evidence>
<protein>
    <submittedName>
        <fullName evidence="2">Uncharacterized protein</fullName>
    </submittedName>
</protein>
<dbReference type="EMBL" id="JARBHB010000002">
    <property type="protein sequence ID" value="KAJ8891639.1"/>
    <property type="molecule type" value="Genomic_DNA"/>
</dbReference>
<dbReference type="Proteomes" id="UP001159363">
    <property type="component" value="Chromosome 2"/>
</dbReference>
<proteinExistence type="predicted"/>
<keyword evidence="3" id="KW-1185">Reference proteome</keyword>
<comment type="caution">
    <text evidence="2">The sequence shown here is derived from an EMBL/GenBank/DDBJ whole genome shotgun (WGS) entry which is preliminary data.</text>
</comment>